<dbReference type="Proteomes" id="UP000184096">
    <property type="component" value="Chromosome I"/>
</dbReference>
<feature type="domain" description="TonB-dependent receptor plug" evidence="12">
    <location>
        <begin position="109"/>
        <end position="208"/>
    </location>
</feature>
<proteinExistence type="inferred from homology"/>
<evidence type="ECO:0000256" key="7">
    <source>
        <dbReference type="ARBA" id="ARBA00023237"/>
    </source>
</evidence>
<keyword evidence="2 8" id="KW-0813">Transport</keyword>
<dbReference type="InterPro" id="IPR012910">
    <property type="entry name" value="Plug_dom"/>
</dbReference>
<comment type="similarity">
    <text evidence="8 9">Belongs to the TonB-dependent receptor family.</text>
</comment>
<evidence type="ECO:0000256" key="2">
    <source>
        <dbReference type="ARBA" id="ARBA00022448"/>
    </source>
</evidence>
<dbReference type="InterPro" id="IPR039426">
    <property type="entry name" value="TonB-dep_rcpt-like"/>
</dbReference>
<reference evidence="14" key="1">
    <citation type="submission" date="2016-11" db="EMBL/GenBank/DDBJ databases">
        <authorList>
            <person name="Varghese N."/>
            <person name="Submissions S."/>
        </authorList>
    </citation>
    <scope>NUCLEOTIDE SEQUENCE [LARGE SCALE GENOMIC DNA]</scope>
    <source>
        <strain evidence="14">GAS401</strain>
    </source>
</reference>
<keyword evidence="7 8" id="KW-0998">Cell outer membrane</keyword>
<keyword evidence="6 8" id="KW-0472">Membrane</keyword>
<dbReference type="Gene3D" id="2.40.170.20">
    <property type="entry name" value="TonB-dependent receptor, beta-barrel domain"/>
    <property type="match status" value="1"/>
</dbReference>
<dbReference type="OrthoDB" id="9760333at2"/>
<evidence type="ECO:0000259" key="12">
    <source>
        <dbReference type="Pfam" id="PF07715"/>
    </source>
</evidence>
<name>A0A1M7UW24_9BRAD</name>
<evidence type="ECO:0000256" key="1">
    <source>
        <dbReference type="ARBA" id="ARBA00004571"/>
    </source>
</evidence>
<accession>A0A1M7UW24</accession>
<evidence type="ECO:0000256" key="10">
    <source>
        <dbReference type="SAM" id="MobiDB-lite"/>
    </source>
</evidence>
<feature type="compositionally biased region" description="Low complexity" evidence="10">
    <location>
        <begin position="41"/>
        <end position="56"/>
    </location>
</feature>
<dbReference type="GO" id="GO:0009279">
    <property type="term" value="C:cell outer membrane"/>
    <property type="evidence" value="ECO:0007669"/>
    <property type="project" value="UniProtKB-SubCell"/>
</dbReference>
<dbReference type="Gene3D" id="2.170.130.10">
    <property type="entry name" value="TonB-dependent receptor, plug domain"/>
    <property type="match status" value="1"/>
</dbReference>
<sequence>MKYALTTSILLVGLTCETFEVARAQQAPGLPPVTVDPSKPASGQQQGQQATRQSGAPKKKKRSANRPTQPPVPAAAPAQADAGGVHNAATNPNYDVRSVSVGPLGNRNVLDTPFSITSVPQDMMENLQLKTVNDTLRYLPSVEIRNQQGFEVSRPQARGFQGTVVQNTRMDGLSIIGTTAIPAENLAGIQVLNGLAGSLYGPATPAGVFNYVLKRPTDTPYASYTQGFDSTSVFTESVDVGGRTPDGKVGYRFNVVHGEGESWAPESSTNRTLASGALDFYLGNRTVVETNFSHYETNITGLPGSIVYFGKPNIVLPAAVDPTKLGLGQPGAGTDLITNTGLVKLKHEFNNDWNFEIGGLYQDAVRNLFGITNTFVDNNGNFTVTKNFNAVPHFTIASNTASLNGKFDLFGFRNELTIGTNGFFNGQYSYVNSIAQNLSGVSNLADPIVFTNLPPVPNNGGQFKSAILQNQTIITGDTFHFNDQWAVQSVLSTSFLHSQSWNAAGGVTSNNSADGVVSPTVSLIYKPTEKITTYATWANSVEQSDQAPAGTANANAFLAPYHDEEYEVGVKYAVTPRLLATFALFHMTRPLAETVAATNVFQVVGTQRNNGAELFLQGEVVQDLSVFGGISYIDARLLNTGVASTDGRLVVGVPLFKTDVALDYHPAAWLGFALTGGVHAEGERAATNLNNSFAPSYATFDAGIRFSKTVDKHIVTTRFQVLNIGNTFYYSSIADGNIVGSPGANTAYLGTPRTYLLSLQMTL</sequence>
<dbReference type="InterPro" id="IPR037066">
    <property type="entry name" value="Plug_dom_sf"/>
</dbReference>
<organism evidence="13 14">
    <name type="scientific">Bradyrhizobium erythrophlei</name>
    <dbReference type="NCBI Taxonomy" id="1437360"/>
    <lineage>
        <taxon>Bacteria</taxon>
        <taxon>Pseudomonadati</taxon>
        <taxon>Pseudomonadota</taxon>
        <taxon>Alphaproteobacteria</taxon>
        <taxon>Hyphomicrobiales</taxon>
        <taxon>Nitrobacteraceae</taxon>
        <taxon>Bradyrhizobium</taxon>
    </lineage>
</organism>
<evidence type="ECO:0000313" key="14">
    <source>
        <dbReference type="Proteomes" id="UP000184096"/>
    </source>
</evidence>
<dbReference type="InterPro" id="IPR000531">
    <property type="entry name" value="Beta-barrel_TonB"/>
</dbReference>
<dbReference type="Pfam" id="PF07715">
    <property type="entry name" value="Plug"/>
    <property type="match status" value="1"/>
</dbReference>
<evidence type="ECO:0000256" key="4">
    <source>
        <dbReference type="ARBA" id="ARBA00022692"/>
    </source>
</evidence>
<feature type="domain" description="TonB-dependent receptor-like beta-barrel" evidence="11">
    <location>
        <begin position="335"/>
        <end position="724"/>
    </location>
</feature>
<dbReference type="PROSITE" id="PS52016">
    <property type="entry name" value="TONB_DEPENDENT_REC_3"/>
    <property type="match status" value="1"/>
</dbReference>
<evidence type="ECO:0000313" key="13">
    <source>
        <dbReference type="EMBL" id="SHN87183.1"/>
    </source>
</evidence>
<dbReference type="AlphaFoldDB" id="A0A1M7UW24"/>
<gene>
    <name evidence="13" type="ORF">SAMN05444170_7049</name>
</gene>
<dbReference type="SUPFAM" id="SSF56935">
    <property type="entry name" value="Porins"/>
    <property type="match status" value="1"/>
</dbReference>
<evidence type="ECO:0000256" key="5">
    <source>
        <dbReference type="ARBA" id="ARBA00023077"/>
    </source>
</evidence>
<keyword evidence="3 8" id="KW-1134">Transmembrane beta strand</keyword>
<dbReference type="PANTHER" id="PTHR32552">
    <property type="entry name" value="FERRICHROME IRON RECEPTOR-RELATED"/>
    <property type="match status" value="1"/>
</dbReference>
<keyword evidence="5 9" id="KW-0798">TonB box</keyword>
<protein>
    <submittedName>
        <fullName evidence="13">Iron complex outermembrane recepter protein</fullName>
    </submittedName>
</protein>
<evidence type="ECO:0000259" key="11">
    <source>
        <dbReference type="Pfam" id="PF00593"/>
    </source>
</evidence>
<dbReference type="EMBL" id="LT670849">
    <property type="protein sequence ID" value="SHN87183.1"/>
    <property type="molecule type" value="Genomic_DNA"/>
</dbReference>
<evidence type="ECO:0000256" key="6">
    <source>
        <dbReference type="ARBA" id="ARBA00023136"/>
    </source>
</evidence>
<keyword evidence="4 8" id="KW-0812">Transmembrane</keyword>
<keyword evidence="14" id="KW-1185">Reference proteome</keyword>
<evidence type="ECO:0000256" key="9">
    <source>
        <dbReference type="RuleBase" id="RU003357"/>
    </source>
</evidence>
<dbReference type="InterPro" id="IPR036942">
    <property type="entry name" value="Beta-barrel_TonB_sf"/>
</dbReference>
<evidence type="ECO:0000256" key="3">
    <source>
        <dbReference type="ARBA" id="ARBA00022452"/>
    </source>
</evidence>
<dbReference type="PANTHER" id="PTHR32552:SF82">
    <property type="entry name" value="FCUA PROTEIN"/>
    <property type="match status" value="1"/>
</dbReference>
<feature type="region of interest" description="Disordered" evidence="10">
    <location>
        <begin position="28"/>
        <end position="94"/>
    </location>
</feature>
<comment type="subcellular location">
    <subcellularLocation>
        <location evidence="1 8">Cell outer membrane</location>
        <topology evidence="1 8">Multi-pass membrane protein</topology>
    </subcellularLocation>
</comment>
<dbReference type="CDD" id="cd01347">
    <property type="entry name" value="ligand_gated_channel"/>
    <property type="match status" value="1"/>
</dbReference>
<dbReference type="RefSeq" id="WP_072825123.1">
    <property type="nucleotide sequence ID" value="NZ_LT670849.1"/>
</dbReference>
<dbReference type="GO" id="GO:0015344">
    <property type="term" value="F:siderophore uptake transmembrane transporter activity"/>
    <property type="evidence" value="ECO:0007669"/>
    <property type="project" value="TreeGrafter"/>
</dbReference>
<evidence type="ECO:0000256" key="8">
    <source>
        <dbReference type="PROSITE-ProRule" id="PRU01360"/>
    </source>
</evidence>
<dbReference type="Pfam" id="PF00593">
    <property type="entry name" value="TonB_dep_Rec_b-barrel"/>
    <property type="match status" value="1"/>
</dbReference>